<gene>
    <name evidence="2" type="ORF">EVAR_27691_1</name>
</gene>
<reference evidence="2 3" key="1">
    <citation type="journal article" date="2019" name="Commun. Biol.">
        <title>The bagworm genome reveals a unique fibroin gene that provides high tensile strength.</title>
        <authorList>
            <person name="Kono N."/>
            <person name="Nakamura H."/>
            <person name="Ohtoshi R."/>
            <person name="Tomita M."/>
            <person name="Numata K."/>
            <person name="Arakawa K."/>
        </authorList>
    </citation>
    <scope>NUCLEOTIDE SEQUENCE [LARGE SCALE GENOMIC DNA]</scope>
</reference>
<dbReference type="Proteomes" id="UP000299102">
    <property type="component" value="Unassembled WGS sequence"/>
</dbReference>
<name>A0A4C1WR14_EUMVA</name>
<proteinExistence type="predicted"/>
<organism evidence="2 3">
    <name type="scientific">Eumeta variegata</name>
    <name type="common">Bagworm moth</name>
    <name type="synonym">Eumeta japonica</name>
    <dbReference type="NCBI Taxonomy" id="151549"/>
    <lineage>
        <taxon>Eukaryota</taxon>
        <taxon>Metazoa</taxon>
        <taxon>Ecdysozoa</taxon>
        <taxon>Arthropoda</taxon>
        <taxon>Hexapoda</taxon>
        <taxon>Insecta</taxon>
        <taxon>Pterygota</taxon>
        <taxon>Neoptera</taxon>
        <taxon>Endopterygota</taxon>
        <taxon>Lepidoptera</taxon>
        <taxon>Glossata</taxon>
        <taxon>Ditrysia</taxon>
        <taxon>Tineoidea</taxon>
        <taxon>Psychidae</taxon>
        <taxon>Oiketicinae</taxon>
        <taxon>Eumeta</taxon>
    </lineage>
</organism>
<evidence type="ECO:0000313" key="2">
    <source>
        <dbReference type="EMBL" id="GBP52749.1"/>
    </source>
</evidence>
<comment type="caution">
    <text evidence="2">The sequence shown here is derived from an EMBL/GenBank/DDBJ whole genome shotgun (WGS) entry which is preliminary data.</text>
</comment>
<sequence>MRVCEALVMRVTMAEASRPLQPPRSIGHKPAADDPTAYFPRENIPPTPGKDRGAAARAGRERAPAEAGDRRDARRGLAPPALARRRRALQNHRHRGGGSSSAALVARAEPHKQRARPAIARDRYDKSSPGFGRRGATAGAPTNGSRIPAKHKEPLLQCLTPQRATRPVNCIPGNVIDGFHREHNLLVVSEFEFTAV</sequence>
<dbReference type="AlphaFoldDB" id="A0A4C1WR14"/>
<evidence type="ECO:0000313" key="3">
    <source>
        <dbReference type="Proteomes" id="UP000299102"/>
    </source>
</evidence>
<accession>A0A4C1WR14</accession>
<dbReference type="EMBL" id="BGZK01000609">
    <property type="protein sequence ID" value="GBP52749.1"/>
    <property type="molecule type" value="Genomic_DNA"/>
</dbReference>
<keyword evidence="3" id="KW-1185">Reference proteome</keyword>
<protein>
    <submittedName>
        <fullName evidence="2">Uncharacterized protein</fullName>
    </submittedName>
</protein>
<feature type="region of interest" description="Disordered" evidence="1">
    <location>
        <begin position="17"/>
        <end position="148"/>
    </location>
</feature>
<feature type="compositionally biased region" description="Basic and acidic residues" evidence="1">
    <location>
        <begin position="49"/>
        <end position="75"/>
    </location>
</feature>
<feature type="compositionally biased region" description="Basic residues" evidence="1">
    <location>
        <begin position="83"/>
        <end position="96"/>
    </location>
</feature>
<evidence type="ECO:0000256" key="1">
    <source>
        <dbReference type="SAM" id="MobiDB-lite"/>
    </source>
</evidence>